<feature type="transmembrane region" description="Helical" evidence="1">
    <location>
        <begin position="331"/>
        <end position="350"/>
    </location>
</feature>
<feature type="transmembrane region" description="Helical" evidence="1">
    <location>
        <begin position="160"/>
        <end position="190"/>
    </location>
</feature>
<reference evidence="2 3" key="1">
    <citation type="journal article" date="2020" name="G3 (Bethesda)">
        <title>CeMbio - The Caenorhabditis elegans Microbiome Resource.</title>
        <authorList>
            <person name="Dirksen P."/>
            <person name="Assie A."/>
            <person name="Zimmermann J."/>
            <person name="Zhang F."/>
            <person name="Tietje A.M."/>
            <person name="Marsh S.A."/>
            <person name="Felix M.A."/>
            <person name="Shapira M."/>
            <person name="Kaleta C."/>
            <person name="Schulenburg H."/>
            <person name="Samuel B."/>
        </authorList>
    </citation>
    <scope>NUCLEOTIDE SEQUENCE [LARGE SCALE GENOMIC DNA]</scope>
    <source>
        <strain evidence="2 3">MSPm1</strain>
    </source>
</reference>
<dbReference type="EMBL" id="CP059139">
    <property type="protein sequence ID" value="QMV61371.1"/>
    <property type="molecule type" value="Genomic_DNA"/>
</dbReference>
<organism evidence="2 3">
    <name type="scientific">Pseudomonas berkeleyensis</name>
    <dbReference type="NCBI Taxonomy" id="2726956"/>
    <lineage>
        <taxon>Bacteria</taxon>
        <taxon>Pseudomonadati</taxon>
        <taxon>Pseudomonadota</taxon>
        <taxon>Gammaproteobacteria</taxon>
        <taxon>Pseudomonadales</taxon>
        <taxon>Pseudomonadaceae</taxon>
        <taxon>Pseudomonas</taxon>
    </lineage>
</organism>
<keyword evidence="3" id="KW-1185">Reference proteome</keyword>
<dbReference type="Proteomes" id="UP000515276">
    <property type="component" value="Chromosome"/>
</dbReference>
<keyword evidence="1" id="KW-0812">Transmembrane</keyword>
<feature type="transmembrane region" description="Helical" evidence="1">
    <location>
        <begin position="135"/>
        <end position="153"/>
    </location>
</feature>
<keyword evidence="1" id="KW-1133">Transmembrane helix</keyword>
<gene>
    <name evidence="2" type="ORF">HS968_15115</name>
</gene>
<feature type="transmembrane region" description="Helical" evidence="1">
    <location>
        <begin position="81"/>
        <end position="103"/>
    </location>
</feature>
<evidence type="ECO:0000256" key="1">
    <source>
        <dbReference type="SAM" id="Phobius"/>
    </source>
</evidence>
<accession>A0A7G5DHZ6</accession>
<feature type="transmembrane region" description="Helical" evidence="1">
    <location>
        <begin position="304"/>
        <end position="324"/>
    </location>
</feature>
<evidence type="ECO:0008006" key="4">
    <source>
        <dbReference type="Google" id="ProtNLM"/>
    </source>
</evidence>
<protein>
    <recommendedName>
        <fullName evidence="4">Glycosyltransferase family 39 protein</fullName>
    </recommendedName>
</protein>
<dbReference type="RefSeq" id="WP_182366872.1">
    <property type="nucleotide sequence ID" value="NZ_CP059139.1"/>
</dbReference>
<keyword evidence="1" id="KW-0472">Membrane</keyword>
<feature type="transmembrane region" description="Helical" evidence="1">
    <location>
        <begin position="196"/>
        <end position="218"/>
    </location>
</feature>
<proteinExistence type="predicted"/>
<feature type="transmembrane region" description="Helical" evidence="1">
    <location>
        <begin position="110"/>
        <end position="129"/>
    </location>
</feature>
<evidence type="ECO:0000313" key="3">
    <source>
        <dbReference type="Proteomes" id="UP000515276"/>
    </source>
</evidence>
<name>A0A7G5DHZ6_9PSED</name>
<feature type="transmembrane region" description="Helical" evidence="1">
    <location>
        <begin position="356"/>
        <end position="377"/>
    </location>
</feature>
<evidence type="ECO:0000313" key="2">
    <source>
        <dbReference type="EMBL" id="QMV61371.1"/>
    </source>
</evidence>
<sequence length="502" mass="56153">MLLSMLLVVVFALVLRLLPMRLAPHGGGVDQWFWRAYVEETRRQGEFPPRLAQFRLDEAQWYPPLFPWLLAKLPRVVFERYAGQMAILLDLLRLLLLMVAGYVLAGDWAVAAVAGLVYALTPVLITYNMQLNPRGLGALFLDAVLLFTAAALLGEEGGWWFAVIVGGLVLLTHKMTTQLFVFTALVAGVALLEVRFLLLLVLSGVAALLLSAGFYRFVFLAHVDILHFWFANWRWTGANPVLESPVYGEPGFESSSKFYRKGLRAAFRRLMFVVGFNPWMPSVLLVGLVLWLEGHLFGHAQLLAFGWLACSFAFALMTTLLPPLRCLGQGYLYGYNGSFPAALALGLSWQAVASSWVALLICIATVIACGVALAAFFRTLRSSRTLKVDEDLDQAIRRLAELPEGTVMCLPQHWHDVVAFRTGKAVAFGGHGYGFRLLQPVFPRLLVPVGQLIREQNVAYLLVWPAYVNKRFLDDLPPSEVEQCGEYCIYRFQCRQEFGDET</sequence>
<dbReference type="AlphaFoldDB" id="A0A7G5DHZ6"/>
<feature type="transmembrane region" description="Helical" evidence="1">
    <location>
        <begin position="270"/>
        <end position="292"/>
    </location>
</feature>